<dbReference type="InterPro" id="IPR000212">
    <property type="entry name" value="DNA_helicase_UvrD/REP"/>
</dbReference>
<keyword evidence="4 15" id="KW-0378">Hydrolase</keyword>
<evidence type="ECO:0000256" key="8">
    <source>
        <dbReference type="ARBA" id="ARBA00023125"/>
    </source>
</evidence>
<dbReference type="PROSITE" id="PS51198">
    <property type="entry name" value="UVRD_HELICASE_ATP_BIND"/>
    <property type="match status" value="1"/>
</dbReference>
<gene>
    <name evidence="19" type="primary">addA</name>
    <name evidence="19" type="ORF">MTR64_13825</name>
</gene>
<protein>
    <recommendedName>
        <fullName evidence="12">DNA 3'-5' helicase</fullName>
        <ecNumber evidence="12">5.6.2.4</ecNumber>
    </recommendedName>
    <alternativeName>
        <fullName evidence="13">DNA 3'-5' helicase II</fullName>
    </alternativeName>
</protein>
<dbReference type="InterPro" id="IPR014016">
    <property type="entry name" value="UvrD-like_ATP-bd"/>
</dbReference>
<dbReference type="SUPFAM" id="SSF52980">
    <property type="entry name" value="Restriction endonuclease-like"/>
    <property type="match status" value="1"/>
</dbReference>
<reference evidence="19" key="1">
    <citation type="submission" date="2022-03" db="EMBL/GenBank/DDBJ databases">
        <title>Identification of a novel bacterium isolated from mangrove sediments.</title>
        <authorList>
            <person name="Pan X."/>
        </authorList>
    </citation>
    <scope>NUCLEOTIDE SEQUENCE</scope>
    <source>
        <strain evidence="19">B2580</strain>
    </source>
</reference>
<keyword evidence="8" id="KW-0238">DNA-binding</keyword>
<evidence type="ECO:0000256" key="5">
    <source>
        <dbReference type="ARBA" id="ARBA00022806"/>
    </source>
</evidence>
<dbReference type="EMBL" id="JALHLE010000021">
    <property type="protein sequence ID" value="MCJ2179647.1"/>
    <property type="molecule type" value="Genomic_DNA"/>
</dbReference>
<comment type="caution">
    <text evidence="19">The sequence shown here is derived from an EMBL/GenBank/DDBJ whole genome shotgun (WGS) entry which is preliminary data.</text>
</comment>
<feature type="region of interest" description="Disordered" evidence="16">
    <location>
        <begin position="550"/>
        <end position="571"/>
    </location>
</feature>
<evidence type="ECO:0000256" key="1">
    <source>
        <dbReference type="ARBA" id="ARBA00022722"/>
    </source>
</evidence>
<comment type="catalytic activity">
    <reaction evidence="14">
        <text>ATP + H2O = ADP + phosphate + H(+)</text>
        <dbReference type="Rhea" id="RHEA:13065"/>
        <dbReference type="ChEBI" id="CHEBI:15377"/>
        <dbReference type="ChEBI" id="CHEBI:15378"/>
        <dbReference type="ChEBI" id="CHEBI:30616"/>
        <dbReference type="ChEBI" id="CHEBI:43474"/>
        <dbReference type="ChEBI" id="CHEBI:456216"/>
        <dbReference type="EC" id="5.6.2.4"/>
    </reaction>
</comment>
<evidence type="ECO:0000256" key="10">
    <source>
        <dbReference type="ARBA" id="ARBA00023235"/>
    </source>
</evidence>
<dbReference type="Pfam" id="PF12705">
    <property type="entry name" value="PDDEXK_1"/>
    <property type="match status" value="1"/>
</dbReference>
<keyword evidence="9" id="KW-0234">DNA repair</keyword>
<evidence type="ECO:0000256" key="11">
    <source>
        <dbReference type="ARBA" id="ARBA00034617"/>
    </source>
</evidence>
<feature type="region of interest" description="Disordered" evidence="16">
    <location>
        <begin position="941"/>
        <end position="995"/>
    </location>
</feature>
<evidence type="ECO:0000313" key="20">
    <source>
        <dbReference type="Proteomes" id="UP001162880"/>
    </source>
</evidence>
<evidence type="ECO:0000256" key="4">
    <source>
        <dbReference type="ARBA" id="ARBA00022801"/>
    </source>
</evidence>
<dbReference type="InterPro" id="IPR027417">
    <property type="entry name" value="P-loop_NTPase"/>
</dbReference>
<evidence type="ECO:0000313" key="19">
    <source>
        <dbReference type="EMBL" id="MCJ2179647.1"/>
    </source>
</evidence>
<evidence type="ECO:0000256" key="6">
    <source>
        <dbReference type="ARBA" id="ARBA00022839"/>
    </source>
</evidence>
<dbReference type="Pfam" id="PF13361">
    <property type="entry name" value="UvrD_C"/>
    <property type="match status" value="1"/>
</dbReference>
<feature type="compositionally biased region" description="Acidic residues" evidence="16">
    <location>
        <begin position="551"/>
        <end position="561"/>
    </location>
</feature>
<keyword evidence="2 15" id="KW-0547">Nucleotide-binding</keyword>
<dbReference type="InterPro" id="IPR038726">
    <property type="entry name" value="PDDEXK_AddAB-type"/>
</dbReference>
<feature type="domain" description="UvrD-like helicase ATP-binding" evidence="17">
    <location>
        <begin position="7"/>
        <end position="503"/>
    </location>
</feature>
<evidence type="ECO:0000256" key="12">
    <source>
        <dbReference type="ARBA" id="ARBA00034808"/>
    </source>
</evidence>
<keyword evidence="1" id="KW-0540">Nuclease</keyword>
<evidence type="ECO:0000256" key="14">
    <source>
        <dbReference type="ARBA" id="ARBA00048988"/>
    </source>
</evidence>
<feature type="region of interest" description="Disordered" evidence="16">
    <location>
        <begin position="826"/>
        <end position="845"/>
    </location>
</feature>
<dbReference type="RefSeq" id="WP_243994670.1">
    <property type="nucleotide sequence ID" value="NZ_JALHLE010000021.1"/>
</dbReference>
<evidence type="ECO:0000256" key="9">
    <source>
        <dbReference type="ARBA" id="ARBA00023204"/>
    </source>
</evidence>
<evidence type="ECO:0000256" key="15">
    <source>
        <dbReference type="PROSITE-ProRule" id="PRU00560"/>
    </source>
</evidence>
<dbReference type="PROSITE" id="PS51217">
    <property type="entry name" value="UVRD_HELICASE_CTER"/>
    <property type="match status" value="1"/>
</dbReference>
<comment type="catalytic activity">
    <reaction evidence="11">
        <text>Couples ATP hydrolysis with the unwinding of duplex DNA by translocating in the 3'-5' direction.</text>
        <dbReference type="EC" id="5.6.2.4"/>
    </reaction>
</comment>
<evidence type="ECO:0000259" key="17">
    <source>
        <dbReference type="PROSITE" id="PS51198"/>
    </source>
</evidence>
<keyword evidence="10" id="KW-0413">Isomerase</keyword>
<proteinExistence type="predicted"/>
<keyword evidence="7 15" id="KW-0067">ATP-binding</keyword>
<evidence type="ECO:0000256" key="2">
    <source>
        <dbReference type="ARBA" id="ARBA00022741"/>
    </source>
</evidence>
<evidence type="ECO:0000256" key="7">
    <source>
        <dbReference type="ARBA" id="ARBA00022840"/>
    </source>
</evidence>
<keyword evidence="5 15" id="KW-0347">Helicase</keyword>
<name>A0ABT0B3M6_9SPHN</name>
<organism evidence="19 20">
    <name type="scientific">Novosphingobium album</name>
    <name type="common">ex Hu et al. 2023</name>
    <dbReference type="NCBI Taxonomy" id="2930093"/>
    <lineage>
        <taxon>Bacteria</taxon>
        <taxon>Pseudomonadati</taxon>
        <taxon>Pseudomonadota</taxon>
        <taxon>Alphaproteobacteria</taxon>
        <taxon>Sphingomonadales</taxon>
        <taxon>Sphingomonadaceae</taxon>
        <taxon>Novosphingobium</taxon>
    </lineage>
</organism>
<evidence type="ECO:0000256" key="16">
    <source>
        <dbReference type="SAM" id="MobiDB-lite"/>
    </source>
</evidence>
<dbReference type="Gene3D" id="1.10.486.10">
    <property type="entry name" value="PCRA, domain 4"/>
    <property type="match status" value="1"/>
</dbReference>
<keyword evidence="6" id="KW-0269">Exonuclease</keyword>
<dbReference type="InterPro" id="IPR014017">
    <property type="entry name" value="DNA_helicase_UvrD-like_C"/>
</dbReference>
<dbReference type="SUPFAM" id="SSF52540">
    <property type="entry name" value="P-loop containing nucleoside triphosphate hydrolases"/>
    <property type="match status" value="1"/>
</dbReference>
<evidence type="ECO:0000256" key="13">
    <source>
        <dbReference type="ARBA" id="ARBA00034923"/>
    </source>
</evidence>
<dbReference type="Gene3D" id="3.90.320.10">
    <property type="match status" value="1"/>
</dbReference>
<keyword evidence="20" id="KW-1185">Reference proteome</keyword>
<feature type="compositionally biased region" description="Pro residues" evidence="16">
    <location>
        <begin position="963"/>
        <end position="972"/>
    </location>
</feature>
<evidence type="ECO:0000256" key="3">
    <source>
        <dbReference type="ARBA" id="ARBA00022763"/>
    </source>
</evidence>
<dbReference type="NCBIfam" id="TIGR02784">
    <property type="entry name" value="addA_alphas"/>
    <property type="match status" value="1"/>
</dbReference>
<sequence length="1163" mass="126976">MSGAATVHPLHGNQRLAVDPRETVWLSASAGTGKTQVLSSRVLRLLLQPGVEPSQILCLTFTKAGATEMAARINGTLAEWVRLSDTDLFVRLEAIGAPADPGTLAHARTLFAAVLDCPGGGLRIDTIHAFSQWLLATFPQEADLIPGSRPMEDRERVLLARQVLADLLVHAESDPLGDPQLLRAVEDLSLRHGPDAVEGYLLRCASAREAWIGPGSWQASDMRLNVLRLLGLPSDAGADWLAAMCGDEAFDTRSLRRCMEVNHEWGTKTGLGAVDAISEWLLGDPVQRLEGIAALASVFLTQKGEPKASTSQTKLDPAYPDYAARVVECIARVRAAAALLALAERLVPALRLGRAFALAWDEAKQREGLIDFDDQIRRAADLLGRKDQADWIRYKLDRRFDHILVDEAQDTNAAQWDIIFAMAEEFWAGLGQRGDVMRTLFVVGDYKQAIFRFQGTSPENFRRAADRVRREMLMAAENAEMLRSNDRAGKLIELGLDRSFRTAQHVLDFVDRAIAGIGPASFGLDHAPERHEGQDRPGYVGLWQPVSETAQDAEEDEDQEEGTAQTWLSRPDRRMADNIARQVRAWLDPLGPGFTLVKGKPRRATAGDVMVLVRQRKELAGLIVARLHAAGVPVAGVDRLRLGAPLAVKDLVAALRFAVQPLDDLNLASLLVSPLIGWSQEQLLQHGYRPKHTRLWDHLRRSREGDVAAAMQQLGDLLALADYEPPQELLHWLLVGPWQGRRRLVARLGTEANDPIDELINAAKAYVATDTPSLAGFLAWFDAGDGELKREADNAAGLVRVMTVHGSKGLQAPIVILADATGNPESARERGLDLPDPANETRAIPLPPLSKEEKQGRIAEQIEANRQGDEEEHWRLLYVAMTRAEEALFVGGALSRRDKDGPPPKSWYARLRELFPPEAEIEDAIWGTRCEHGSLPASVAAETGAPELPLGEPLPSWLRRGPPAEPRPPRPLAPSALGEDDAPDPPFPPGAGREAARRGTLVHKLLERLPEVPADSRAESGKAWLARNAADLAEAAREALLETAMDVLTNPDWADLFEPGSLAEVPVAAVVGGQVVAGTIDRLVVEPGRVRLIDYKTARRPPETLDQVPRGVLRQMGAYAAALETTFPARTVEVALLYTTAPRLITVPADVLAAHKPDLAPGE</sequence>
<keyword evidence="3" id="KW-0227">DNA damage</keyword>
<dbReference type="InterPro" id="IPR014151">
    <property type="entry name" value="DNA_helicase_AddA"/>
</dbReference>
<feature type="compositionally biased region" description="Low complexity" evidence="16">
    <location>
        <begin position="946"/>
        <end position="961"/>
    </location>
</feature>
<dbReference type="Gene3D" id="3.40.50.300">
    <property type="entry name" value="P-loop containing nucleotide triphosphate hydrolases"/>
    <property type="match status" value="4"/>
</dbReference>
<dbReference type="GO" id="GO:0004386">
    <property type="term" value="F:helicase activity"/>
    <property type="evidence" value="ECO:0007669"/>
    <property type="project" value="UniProtKB-KW"/>
</dbReference>
<accession>A0ABT0B3M6</accession>
<dbReference type="Proteomes" id="UP001162880">
    <property type="component" value="Unassembled WGS sequence"/>
</dbReference>
<dbReference type="InterPro" id="IPR011335">
    <property type="entry name" value="Restrct_endonuc-II-like"/>
</dbReference>
<evidence type="ECO:0000259" key="18">
    <source>
        <dbReference type="PROSITE" id="PS51217"/>
    </source>
</evidence>
<dbReference type="Pfam" id="PF00580">
    <property type="entry name" value="UvrD-helicase"/>
    <property type="match status" value="1"/>
</dbReference>
<feature type="domain" description="UvrD-like helicase C-terminal" evidence="18">
    <location>
        <begin position="514"/>
        <end position="809"/>
    </location>
</feature>
<dbReference type="PANTHER" id="PTHR11070:SF2">
    <property type="entry name" value="ATP-DEPENDENT DNA HELICASE SRS2"/>
    <property type="match status" value="1"/>
</dbReference>
<dbReference type="PANTHER" id="PTHR11070">
    <property type="entry name" value="UVRD / RECB / PCRA DNA HELICASE FAMILY MEMBER"/>
    <property type="match status" value="1"/>
</dbReference>
<dbReference type="EC" id="5.6.2.4" evidence="12"/>
<feature type="binding site" evidence="15">
    <location>
        <begin position="28"/>
        <end position="35"/>
    </location>
    <ligand>
        <name>ATP</name>
        <dbReference type="ChEBI" id="CHEBI:30616"/>
    </ligand>
</feature>
<dbReference type="InterPro" id="IPR011604">
    <property type="entry name" value="PDDEXK-like_dom_sf"/>
</dbReference>